<evidence type="ECO:0000313" key="2">
    <source>
        <dbReference type="Proteomes" id="UP000789901"/>
    </source>
</evidence>
<dbReference type="EMBL" id="CAJVQB010023280">
    <property type="protein sequence ID" value="CAG8801500.1"/>
    <property type="molecule type" value="Genomic_DNA"/>
</dbReference>
<feature type="non-terminal residue" evidence="1">
    <location>
        <position position="1"/>
    </location>
</feature>
<evidence type="ECO:0000313" key="1">
    <source>
        <dbReference type="EMBL" id="CAG8801500.1"/>
    </source>
</evidence>
<comment type="caution">
    <text evidence="1">The sequence shown here is derived from an EMBL/GenBank/DDBJ whole genome shotgun (WGS) entry which is preliminary data.</text>
</comment>
<dbReference type="Proteomes" id="UP000789901">
    <property type="component" value="Unassembled WGS sequence"/>
</dbReference>
<proteinExistence type="predicted"/>
<organism evidence="1 2">
    <name type="scientific">Gigaspora margarita</name>
    <dbReference type="NCBI Taxonomy" id="4874"/>
    <lineage>
        <taxon>Eukaryota</taxon>
        <taxon>Fungi</taxon>
        <taxon>Fungi incertae sedis</taxon>
        <taxon>Mucoromycota</taxon>
        <taxon>Glomeromycotina</taxon>
        <taxon>Glomeromycetes</taxon>
        <taxon>Diversisporales</taxon>
        <taxon>Gigasporaceae</taxon>
        <taxon>Gigaspora</taxon>
    </lineage>
</organism>
<keyword evidence="2" id="KW-1185">Reference proteome</keyword>
<name>A0ABN7VWT9_GIGMA</name>
<gene>
    <name evidence="1" type="ORF">GMARGA_LOCUS23209</name>
</gene>
<reference evidence="1 2" key="1">
    <citation type="submission" date="2021-06" db="EMBL/GenBank/DDBJ databases">
        <authorList>
            <person name="Kallberg Y."/>
            <person name="Tangrot J."/>
            <person name="Rosling A."/>
        </authorList>
    </citation>
    <scope>NUCLEOTIDE SEQUENCE [LARGE SCALE GENOMIC DNA]</scope>
    <source>
        <strain evidence="1 2">120-4 pot B 10/14</strain>
    </source>
</reference>
<protein>
    <submittedName>
        <fullName evidence="1">9153_t:CDS:1</fullName>
    </submittedName>
</protein>
<sequence>RIIHAKCVIKCDSDYGPVFGGNFFMKDDKTWQYVHHGIFDEKRLRSEDIANLLTDEFEVFQVLKD</sequence>
<accession>A0ABN7VWT9</accession>